<dbReference type="InterPro" id="IPR036645">
    <property type="entry name" value="Elafin-like_sf"/>
</dbReference>
<dbReference type="AlphaFoldDB" id="A0AAN8IEQ9"/>
<protein>
    <submittedName>
        <fullName evidence="7">WAP-type 'four-disulfide core</fullName>
    </submittedName>
</protein>
<dbReference type="Pfam" id="PF04421">
    <property type="entry name" value="Mss4"/>
    <property type="match status" value="1"/>
</dbReference>
<evidence type="ECO:0000256" key="4">
    <source>
        <dbReference type="SAM" id="SignalP"/>
    </source>
</evidence>
<evidence type="ECO:0000256" key="1">
    <source>
        <dbReference type="ARBA" id="ARBA00022448"/>
    </source>
</evidence>
<accession>A0AAN8IEQ9</accession>
<dbReference type="Proteomes" id="UP001331761">
    <property type="component" value="Unassembled WGS sequence"/>
</dbReference>
<dbReference type="Pfam" id="PF00095">
    <property type="entry name" value="WAP"/>
    <property type="match status" value="1"/>
</dbReference>
<dbReference type="SUPFAM" id="SSF57256">
    <property type="entry name" value="Elafin-like"/>
    <property type="match status" value="1"/>
</dbReference>
<dbReference type="PROSITE" id="PS50853">
    <property type="entry name" value="FN3"/>
    <property type="match status" value="1"/>
</dbReference>
<dbReference type="InterPro" id="IPR008197">
    <property type="entry name" value="WAP_dom"/>
</dbReference>
<dbReference type="SUPFAM" id="SSF51316">
    <property type="entry name" value="Mss4-like"/>
    <property type="match status" value="1"/>
</dbReference>
<feature type="domain" description="Fibronectin type-III" evidence="5">
    <location>
        <begin position="164"/>
        <end position="269"/>
    </location>
</feature>
<dbReference type="GO" id="GO:0030414">
    <property type="term" value="F:peptidase inhibitor activity"/>
    <property type="evidence" value="ECO:0007669"/>
    <property type="project" value="InterPro"/>
</dbReference>
<evidence type="ECO:0000256" key="2">
    <source>
        <dbReference type="ARBA" id="ARBA00022658"/>
    </source>
</evidence>
<feature type="chain" id="PRO_5043000389" evidence="4">
    <location>
        <begin position="23"/>
        <end position="887"/>
    </location>
</feature>
<proteinExistence type="predicted"/>
<dbReference type="CDD" id="cd00063">
    <property type="entry name" value="FN3"/>
    <property type="match status" value="1"/>
</dbReference>
<dbReference type="InterPro" id="IPR042447">
    <property type="entry name" value="Anosmin-1"/>
</dbReference>
<evidence type="ECO:0000313" key="7">
    <source>
        <dbReference type="EMBL" id="KAK5966467.1"/>
    </source>
</evidence>
<dbReference type="PROSITE" id="PS51390">
    <property type="entry name" value="WAP"/>
    <property type="match status" value="1"/>
</dbReference>
<dbReference type="Gene3D" id="2.60.40.10">
    <property type="entry name" value="Immunoglobulins"/>
    <property type="match status" value="3"/>
</dbReference>
<dbReference type="InterPro" id="IPR036116">
    <property type="entry name" value="FN3_sf"/>
</dbReference>
<keyword evidence="8" id="KW-1185">Reference proteome</keyword>
<feature type="signal peptide" evidence="4">
    <location>
        <begin position="1"/>
        <end position="22"/>
    </location>
</feature>
<dbReference type="PANTHER" id="PTHR14131:SF5">
    <property type="entry name" value="ANOSMIN-1"/>
    <property type="match status" value="1"/>
</dbReference>
<dbReference type="InterPro" id="IPR013783">
    <property type="entry name" value="Ig-like_fold"/>
</dbReference>
<gene>
    <name evidence="7" type="ORF">GCK32_000251</name>
</gene>
<dbReference type="InterPro" id="IPR003961">
    <property type="entry name" value="FN3_dom"/>
</dbReference>
<dbReference type="GO" id="GO:0007264">
    <property type="term" value="P:small GTPase-mediated signal transduction"/>
    <property type="evidence" value="ECO:0007669"/>
    <property type="project" value="InterPro"/>
</dbReference>
<dbReference type="Gene3D" id="4.10.75.10">
    <property type="entry name" value="Elafin-like"/>
    <property type="match status" value="1"/>
</dbReference>
<dbReference type="InterPro" id="IPR007515">
    <property type="entry name" value="Mss4"/>
</dbReference>
<dbReference type="EMBL" id="WIXE01023458">
    <property type="protein sequence ID" value="KAK5966467.1"/>
    <property type="molecule type" value="Genomic_DNA"/>
</dbReference>
<reference evidence="7 8" key="1">
    <citation type="submission" date="2019-10" db="EMBL/GenBank/DDBJ databases">
        <title>Assembly and Annotation for the nematode Trichostrongylus colubriformis.</title>
        <authorList>
            <person name="Martin J."/>
        </authorList>
    </citation>
    <scope>NUCLEOTIDE SEQUENCE [LARGE SCALE GENOMIC DNA]</scope>
    <source>
        <strain evidence="7">G859</strain>
        <tissue evidence="7">Whole worm</tissue>
    </source>
</reference>
<dbReference type="GO" id="GO:0005085">
    <property type="term" value="F:guanyl-nucleotide exchange factor activity"/>
    <property type="evidence" value="ECO:0007669"/>
    <property type="project" value="UniProtKB-KW"/>
</dbReference>
<dbReference type="Gene3D" id="2.170.150.10">
    <property type="entry name" value="Metal Binding Protein, Guanine Nucleotide Exchange Factor, Chain A"/>
    <property type="match status" value="1"/>
</dbReference>
<dbReference type="PANTHER" id="PTHR14131">
    <property type="entry name" value="ANOSMIN"/>
    <property type="match status" value="1"/>
</dbReference>
<dbReference type="GO" id="GO:0005576">
    <property type="term" value="C:extracellular region"/>
    <property type="evidence" value="ECO:0007669"/>
    <property type="project" value="InterPro"/>
</dbReference>
<organism evidence="7 8">
    <name type="scientific">Trichostrongylus colubriformis</name>
    <name type="common">Black scour worm</name>
    <dbReference type="NCBI Taxonomy" id="6319"/>
    <lineage>
        <taxon>Eukaryota</taxon>
        <taxon>Metazoa</taxon>
        <taxon>Ecdysozoa</taxon>
        <taxon>Nematoda</taxon>
        <taxon>Chromadorea</taxon>
        <taxon>Rhabditida</taxon>
        <taxon>Rhabditina</taxon>
        <taxon>Rhabditomorpha</taxon>
        <taxon>Strongyloidea</taxon>
        <taxon>Trichostrongylidae</taxon>
        <taxon>Trichostrongylus</taxon>
    </lineage>
</organism>
<dbReference type="InterPro" id="IPR011323">
    <property type="entry name" value="Mss4/transl-control_tumour"/>
</dbReference>
<dbReference type="PROSITE" id="PS51796">
    <property type="entry name" value="MSS4"/>
    <property type="match status" value="1"/>
</dbReference>
<name>A0AAN8IEQ9_TRICO</name>
<dbReference type="SMART" id="SM00217">
    <property type="entry name" value="WAP"/>
    <property type="match status" value="1"/>
</dbReference>
<dbReference type="GO" id="GO:0015031">
    <property type="term" value="P:protein transport"/>
    <property type="evidence" value="ECO:0007669"/>
    <property type="project" value="UniProtKB-KW"/>
</dbReference>
<dbReference type="SUPFAM" id="SSF49265">
    <property type="entry name" value="Fibronectin type III"/>
    <property type="match status" value="2"/>
</dbReference>
<comment type="caution">
    <text evidence="7">The sequence shown here is derived from an EMBL/GenBank/DDBJ whole genome shotgun (WGS) entry which is preliminary data.</text>
</comment>
<dbReference type="InterPro" id="IPR011057">
    <property type="entry name" value="Mss4-like_sf"/>
</dbReference>
<sequence length="887" mass="99439">MLWSTTMLLLLSNLLLIHTIVADELISARCQAKCLHDLELQYQENAEQRRNLKHHIMQMCKDDDICSACTEPCRESFIDVNSCKEVACKDTVENGVCERSCDYLQLIFTEKPGACPKIANQSNYECTALCHLDGDCPETGKCCSYGCSRQCALPRGRDPRLLPIPSSISVQERKRKRSIIIRWVMQKLSREQNAANSNLYVVQWRWGLQQDGESMTEWQTITVRNKPYAILKHLLSPGRYYQFRVGAVSVHGSLGFSQPSQPFKLSKEARAPSSPRDISLGASKLTPIGLWNQIVQWTPPASDLPIKNYQLSWAVSSASEANAFEEMMRRRATLTTHEKRSLDEEEEAWGIDGRDRHSVIVPSHTTQSELSGLFPNSVYIVEIHASVDSSEGELHGEKGIIFVRTLNATTSEIMKEPSIDESGFDLAVPTTSSDEDDENNVDIQAPFFDGDLQTTVSWINSAACSPEKKTFVVKAKRGTCREYQLNQHSNTTTHEQRVTECLATIRGLTFDCDYSLEITELGNTKVTLSGSFSTQPCDSTPSNGVIPCLSLATPVFCIVHSTVSCHWVRDRGPNADTVIGYRAALTSPMRDDTNITILPPQIREIHYENLVASTMYTLQVQPITNRGLGKALSTNFVTHARLLDENVIERFPDYSVKLPLMSVGGKGCTETEDVSLWWYTQSDMDFDTIGFAWVVIDNKKETMCSRGGVLACWVNFRFLVRRSCGSLHFIASKPPKSQMATELKAVPEEIVLKKDSGMREEVNLVNLLNVDNKNWQSIVCRRCAYMANLPVMTPGAKNMTDTEEVRWWWHITDAFDFDSIGYAHPMIDGGKILVCGECEFGPIGLRNPDGTEFLLSVERVGYADKPTPKGHKPVPRKARKIPRLLGC</sequence>
<evidence type="ECO:0000259" key="6">
    <source>
        <dbReference type="PROSITE" id="PS51390"/>
    </source>
</evidence>
<keyword evidence="3" id="KW-0653">Protein transport</keyword>
<dbReference type="GO" id="GO:0030182">
    <property type="term" value="P:neuron differentiation"/>
    <property type="evidence" value="ECO:0007669"/>
    <property type="project" value="TreeGrafter"/>
</dbReference>
<feature type="domain" description="WAP" evidence="6">
    <location>
        <begin position="108"/>
        <end position="155"/>
    </location>
</feature>
<keyword evidence="1" id="KW-0813">Transport</keyword>
<keyword evidence="2" id="KW-0344">Guanine-nucleotide releasing factor</keyword>
<evidence type="ECO:0000256" key="3">
    <source>
        <dbReference type="ARBA" id="ARBA00022927"/>
    </source>
</evidence>
<dbReference type="GO" id="GO:0009986">
    <property type="term" value="C:cell surface"/>
    <property type="evidence" value="ECO:0007669"/>
    <property type="project" value="TreeGrafter"/>
</dbReference>
<evidence type="ECO:0000259" key="5">
    <source>
        <dbReference type="PROSITE" id="PS50853"/>
    </source>
</evidence>
<dbReference type="CDD" id="cd00199">
    <property type="entry name" value="WAP"/>
    <property type="match status" value="1"/>
</dbReference>
<dbReference type="SMART" id="SM00060">
    <property type="entry name" value="FN3"/>
    <property type="match status" value="3"/>
</dbReference>
<evidence type="ECO:0000313" key="8">
    <source>
        <dbReference type="Proteomes" id="UP001331761"/>
    </source>
</evidence>
<keyword evidence="4" id="KW-0732">Signal</keyword>